<feature type="compositionally biased region" description="Low complexity" evidence="1">
    <location>
        <begin position="59"/>
        <end position="72"/>
    </location>
</feature>
<feature type="region of interest" description="Disordered" evidence="1">
    <location>
        <begin position="35"/>
        <end position="80"/>
    </location>
</feature>
<organism evidence="2 3">
    <name type="scientific">Linum tenue</name>
    <dbReference type="NCBI Taxonomy" id="586396"/>
    <lineage>
        <taxon>Eukaryota</taxon>
        <taxon>Viridiplantae</taxon>
        <taxon>Streptophyta</taxon>
        <taxon>Embryophyta</taxon>
        <taxon>Tracheophyta</taxon>
        <taxon>Spermatophyta</taxon>
        <taxon>Magnoliopsida</taxon>
        <taxon>eudicotyledons</taxon>
        <taxon>Gunneridae</taxon>
        <taxon>Pentapetalae</taxon>
        <taxon>rosids</taxon>
        <taxon>fabids</taxon>
        <taxon>Malpighiales</taxon>
        <taxon>Linaceae</taxon>
        <taxon>Linum</taxon>
    </lineage>
</organism>
<evidence type="ECO:0000256" key="1">
    <source>
        <dbReference type="SAM" id="MobiDB-lite"/>
    </source>
</evidence>
<sequence length="118" mass="12830">PRFDAAEPIPYSALGQRSQWFPSRRSCCFFEKMCRGRSKRASPGRNRSRGRPCQHRAGRCSASNRSGRSGSRSGRGGSAVPIPHLLRCLAFAPESASWSRGAASPPGCHSPCTRTPEL</sequence>
<gene>
    <name evidence="2" type="ORF">LITE_LOCUS16079</name>
</gene>
<evidence type="ECO:0000313" key="2">
    <source>
        <dbReference type="EMBL" id="CAI0413776.1"/>
    </source>
</evidence>
<keyword evidence="3" id="KW-1185">Reference proteome</keyword>
<comment type="caution">
    <text evidence="2">The sequence shown here is derived from an EMBL/GenBank/DDBJ whole genome shotgun (WGS) entry which is preliminary data.</text>
</comment>
<protein>
    <submittedName>
        <fullName evidence="2">Uncharacterized protein</fullName>
    </submittedName>
</protein>
<dbReference type="Proteomes" id="UP001154282">
    <property type="component" value="Unassembled WGS sequence"/>
</dbReference>
<reference evidence="2" key="1">
    <citation type="submission" date="2022-08" db="EMBL/GenBank/DDBJ databases">
        <authorList>
            <person name="Gutierrez-Valencia J."/>
        </authorList>
    </citation>
    <scope>NUCLEOTIDE SEQUENCE</scope>
</reference>
<feature type="region of interest" description="Disordered" evidence="1">
    <location>
        <begin position="97"/>
        <end position="118"/>
    </location>
</feature>
<name>A0AAV0JVI9_9ROSI</name>
<dbReference type="EMBL" id="CAMGYJ010000005">
    <property type="protein sequence ID" value="CAI0413776.1"/>
    <property type="molecule type" value="Genomic_DNA"/>
</dbReference>
<dbReference type="AlphaFoldDB" id="A0AAV0JVI9"/>
<evidence type="ECO:0000313" key="3">
    <source>
        <dbReference type="Proteomes" id="UP001154282"/>
    </source>
</evidence>
<proteinExistence type="predicted"/>
<feature type="compositionally biased region" description="Basic residues" evidence="1">
    <location>
        <begin position="35"/>
        <end position="58"/>
    </location>
</feature>
<accession>A0AAV0JVI9</accession>
<feature type="non-terminal residue" evidence="2">
    <location>
        <position position="1"/>
    </location>
</feature>